<evidence type="ECO:0000313" key="2">
    <source>
        <dbReference type="EMBL" id="WEK37781.1"/>
    </source>
</evidence>
<sequence length="66" mass="7377">MKIKISLLVLVAGYIVYFFGAWLKISHQSHAETLFIIGTVLKAGGLLLLVVSLLTHPRIKAFLREK</sequence>
<feature type="transmembrane region" description="Helical" evidence="1">
    <location>
        <begin position="35"/>
        <end position="54"/>
    </location>
</feature>
<keyword evidence="1" id="KW-0812">Transmembrane</keyword>
<dbReference type="EMBL" id="CP119311">
    <property type="protein sequence ID" value="WEK37781.1"/>
    <property type="molecule type" value="Genomic_DNA"/>
</dbReference>
<organism evidence="2 3">
    <name type="scientific">Candidatus Pseudobacter hemicellulosilyticus</name>
    <dbReference type="NCBI Taxonomy" id="3121375"/>
    <lineage>
        <taxon>Bacteria</taxon>
        <taxon>Pseudomonadati</taxon>
        <taxon>Bacteroidota</taxon>
        <taxon>Chitinophagia</taxon>
        <taxon>Chitinophagales</taxon>
        <taxon>Chitinophagaceae</taxon>
        <taxon>Pseudobacter</taxon>
    </lineage>
</organism>
<protein>
    <submittedName>
        <fullName evidence="2">Uncharacterized protein</fullName>
    </submittedName>
</protein>
<keyword evidence="1" id="KW-0472">Membrane</keyword>
<accession>A0AAJ5WT65</accession>
<keyword evidence="1" id="KW-1133">Transmembrane helix</keyword>
<reference evidence="2" key="1">
    <citation type="submission" date="2023-03" db="EMBL/GenBank/DDBJ databases">
        <title>Andean soil-derived lignocellulolytic bacterial consortium as a source of novel taxa and putative plastic-active enzymes.</title>
        <authorList>
            <person name="Diaz-Garcia L."/>
            <person name="Chuvochina M."/>
            <person name="Feuerriegel G."/>
            <person name="Bunk B."/>
            <person name="Sproer C."/>
            <person name="Streit W.R."/>
            <person name="Rodriguez L.M."/>
            <person name="Overmann J."/>
            <person name="Jimenez D.J."/>
        </authorList>
    </citation>
    <scope>NUCLEOTIDE SEQUENCE</scope>
    <source>
        <strain evidence="2">MAG 7</strain>
    </source>
</reference>
<gene>
    <name evidence="2" type="ORF">P0Y53_09730</name>
</gene>
<name>A0AAJ5WT65_9BACT</name>
<dbReference type="Proteomes" id="UP001220610">
    <property type="component" value="Chromosome"/>
</dbReference>
<dbReference type="AlphaFoldDB" id="A0AAJ5WT65"/>
<proteinExistence type="predicted"/>
<evidence type="ECO:0000256" key="1">
    <source>
        <dbReference type="SAM" id="Phobius"/>
    </source>
</evidence>
<feature type="transmembrane region" description="Helical" evidence="1">
    <location>
        <begin position="7"/>
        <end position="23"/>
    </location>
</feature>
<evidence type="ECO:0000313" key="3">
    <source>
        <dbReference type="Proteomes" id="UP001220610"/>
    </source>
</evidence>